<dbReference type="KEGG" id="tng:GSTEN00023986G001"/>
<protein>
    <submittedName>
        <fullName evidence="1">(spotted green pufferfish) hypothetical protein</fullName>
    </submittedName>
</protein>
<reference evidence="1" key="2">
    <citation type="submission" date="2004-02" db="EMBL/GenBank/DDBJ databases">
        <authorList>
            <consortium name="Genoscope"/>
            <consortium name="Whitehead Institute Centre for Genome Research"/>
        </authorList>
    </citation>
    <scope>NUCLEOTIDE SEQUENCE</scope>
</reference>
<name>Q4S4Y1_TETNG</name>
<sequence>MRLSHLGPLVLPLGSGLPLTPWLRIIADRDRE</sequence>
<dbReference type="EMBL" id="CAAE01014737">
    <property type="protein sequence ID" value="CAG04301.1"/>
    <property type="molecule type" value="Genomic_DNA"/>
</dbReference>
<gene>
    <name evidence="1" type="ORF">GSTENG00023986001</name>
</gene>
<accession>Q4S4Y1</accession>
<organism evidence="1">
    <name type="scientific">Tetraodon nigroviridis</name>
    <name type="common">Spotted green pufferfish</name>
    <name type="synonym">Chelonodon nigroviridis</name>
    <dbReference type="NCBI Taxonomy" id="99883"/>
    <lineage>
        <taxon>Eukaryota</taxon>
        <taxon>Metazoa</taxon>
        <taxon>Chordata</taxon>
        <taxon>Craniata</taxon>
        <taxon>Vertebrata</taxon>
        <taxon>Euteleostomi</taxon>
        <taxon>Actinopterygii</taxon>
        <taxon>Neopterygii</taxon>
        <taxon>Teleostei</taxon>
        <taxon>Neoteleostei</taxon>
        <taxon>Acanthomorphata</taxon>
        <taxon>Eupercaria</taxon>
        <taxon>Tetraodontiformes</taxon>
        <taxon>Tetradontoidea</taxon>
        <taxon>Tetraodontidae</taxon>
        <taxon>Tetraodon</taxon>
    </lineage>
</organism>
<dbReference type="AlphaFoldDB" id="Q4S4Y1"/>
<comment type="caution">
    <text evidence="1">The sequence shown here is derived from an EMBL/GenBank/DDBJ whole genome shotgun (WGS) entry which is preliminary data.</text>
</comment>
<evidence type="ECO:0000313" key="1">
    <source>
        <dbReference type="EMBL" id="CAG04301.1"/>
    </source>
</evidence>
<reference evidence="1" key="1">
    <citation type="journal article" date="2004" name="Nature">
        <title>Genome duplication in the teleost fish Tetraodon nigroviridis reveals the early vertebrate proto-karyotype.</title>
        <authorList>
            <person name="Jaillon O."/>
            <person name="Aury J.-M."/>
            <person name="Brunet F."/>
            <person name="Petit J.-L."/>
            <person name="Stange-Thomann N."/>
            <person name="Mauceli E."/>
            <person name="Bouneau L."/>
            <person name="Fischer C."/>
            <person name="Ozouf-Costaz C."/>
            <person name="Bernot A."/>
            <person name="Nicaud S."/>
            <person name="Jaffe D."/>
            <person name="Fisher S."/>
            <person name="Lutfalla G."/>
            <person name="Dossat C."/>
            <person name="Segurens B."/>
            <person name="Dasilva C."/>
            <person name="Salanoubat M."/>
            <person name="Levy M."/>
            <person name="Boudet N."/>
            <person name="Castellano S."/>
            <person name="Anthouard V."/>
            <person name="Jubin C."/>
            <person name="Castelli V."/>
            <person name="Katinka M."/>
            <person name="Vacherie B."/>
            <person name="Biemont C."/>
            <person name="Skalli Z."/>
            <person name="Cattolico L."/>
            <person name="Poulain J."/>
            <person name="De Berardinis V."/>
            <person name="Cruaud C."/>
            <person name="Duprat S."/>
            <person name="Brottier P."/>
            <person name="Coutanceau J.-P."/>
            <person name="Gouzy J."/>
            <person name="Parra G."/>
            <person name="Lardier G."/>
            <person name="Chapple C."/>
            <person name="McKernan K.J."/>
            <person name="McEwan P."/>
            <person name="Bosak S."/>
            <person name="Kellis M."/>
            <person name="Volff J.-N."/>
            <person name="Guigo R."/>
            <person name="Zody M.C."/>
            <person name="Mesirov J."/>
            <person name="Lindblad-Toh K."/>
            <person name="Birren B."/>
            <person name="Nusbaum C."/>
            <person name="Kahn D."/>
            <person name="Robinson-Rechavi M."/>
            <person name="Laudet V."/>
            <person name="Schachter V."/>
            <person name="Quetier F."/>
            <person name="Saurin W."/>
            <person name="Scarpelli C."/>
            <person name="Wincker P."/>
            <person name="Lander E.S."/>
            <person name="Weissenbach J."/>
            <person name="Roest Crollius H."/>
        </authorList>
    </citation>
    <scope>NUCLEOTIDE SEQUENCE [LARGE SCALE GENOMIC DNA]</scope>
</reference>
<proteinExistence type="predicted"/>